<dbReference type="Pfam" id="PF02714">
    <property type="entry name" value="RSN1_7TM"/>
    <property type="match status" value="1"/>
</dbReference>
<dbReference type="Proteomes" id="UP000826195">
    <property type="component" value="Unassembled WGS sequence"/>
</dbReference>
<feature type="transmembrane region" description="Helical" evidence="7">
    <location>
        <begin position="479"/>
        <end position="502"/>
    </location>
</feature>
<dbReference type="InterPro" id="IPR045122">
    <property type="entry name" value="Csc1-like"/>
</dbReference>
<feature type="transmembrane region" description="Helical" evidence="7">
    <location>
        <begin position="140"/>
        <end position="160"/>
    </location>
</feature>
<dbReference type="Pfam" id="PF13967">
    <property type="entry name" value="RSN1_TM"/>
    <property type="match status" value="1"/>
</dbReference>
<evidence type="ECO:0000259" key="10">
    <source>
        <dbReference type="Pfam" id="PF14703"/>
    </source>
</evidence>
<dbReference type="AlphaFoldDB" id="A0AAV7J866"/>
<dbReference type="GO" id="GO:0005886">
    <property type="term" value="C:plasma membrane"/>
    <property type="evidence" value="ECO:0007669"/>
    <property type="project" value="TreeGrafter"/>
</dbReference>
<dbReference type="InterPro" id="IPR027815">
    <property type="entry name" value="CSC1/OSCA1-like_cyt"/>
</dbReference>
<keyword evidence="3" id="KW-0813">Transport</keyword>
<keyword evidence="5 7" id="KW-1133">Transmembrane helix</keyword>
<evidence type="ECO:0000259" key="8">
    <source>
        <dbReference type="Pfam" id="PF02714"/>
    </source>
</evidence>
<accession>A0AAV7J866</accession>
<organism evidence="11 12">
    <name type="scientific">Cotesia glomerata</name>
    <name type="common">Lepidopteran parasitic wasp</name>
    <name type="synonym">Apanteles glomeratus</name>
    <dbReference type="NCBI Taxonomy" id="32391"/>
    <lineage>
        <taxon>Eukaryota</taxon>
        <taxon>Metazoa</taxon>
        <taxon>Ecdysozoa</taxon>
        <taxon>Arthropoda</taxon>
        <taxon>Hexapoda</taxon>
        <taxon>Insecta</taxon>
        <taxon>Pterygota</taxon>
        <taxon>Neoptera</taxon>
        <taxon>Endopterygota</taxon>
        <taxon>Hymenoptera</taxon>
        <taxon>Apocrita</taxon>
        <taxon>Ichneumonoidea</taxon>
        <taxon>Braconidae</taxon>
        <taxon>Microgastrinae</taxon>
        <taxon>Cotesia</taxon>
    </lineage>
</organism>
<feature type="transmembrane region" description="Helical" evidence="7">
    <location>
        <begin position="566"/>
        <end position="586"/>
    </location>
</feature>
<keyword evidence="12" id="KW-1185">Reference proteome</keyword>
<evidence type="ECO:0000256" key="6">
    <source>
        <dbReference type="ARBA" id="ARBA00023136"/>
    </source>
</evidence>
<proteinExistence type="inferred from homology"/>
<evidence type="ECO:0000256" key="1">
    <source>
        <dbReference type="ARBA" id="ARBA00004141"/>
    </source>
</evidence>
<evidence type="ECO:0000256" key="4">
    <source>
        <dbReference type="ARBA" id="ARBA00022692"/>
    </source>
</evidence>
<dbReference type="InterPro" id="IPR003864">
    <property type="entry name" value="CSC1/OSCA1-like_7TM"/>
</dbReference>
<evidence type="ECO:0000259" key="9">
    <source>
        <dbReference type="Pfam" id="PF13967"/>
    </source>
</evidence>
<evidence type="ECO:0008006" key="13">
    <source>
        <dbReference type="Google" id="ProtNLM"/>
    </source>
</evidence>
<comment type="similarity">
    <text evidence="2">Belongs to the CSC1 (TC 1.A.17) family.</text>
</comment>
<comment type="caution">
    <text evidence="11">The sequence shown here is derived from an EMBL/GenBank/DDBJ whole genome shotgun (WGS) entry which is preliminary data.</text>
</comment>
<protein>
    <recommendedName>
        <fullName evidence="13">CSC1-like protein 2</fullName>
    </recommendedName>
</protein>
<keyword evidence="4 7" id="KW-0812">Transmembrane</keyword>
<evidence type="ECO:0000313" key="11">
    <source>
        <dbReference type="EMBL" id="KAH0569055.1"/>
    </source>
</evidence>
<feature type="transmembrane region" description="Helical" evidence="7">
    <location>
        <begin position="667"/>
        <end position="688"/>
    </location>
</feature>
<feature type="transmembrane region" description="Helical" evidence="7">
    <location>
        <begin position="436"/>
        <end position="458"/>
    </location>
</feature>
<evidence type="ECO:0000256" key="3">
    <source>
        <dbReference type="ARBA" id="ARBA00022448"/>
    </source>
</evidence>
<feature type="transmembrane region" description="Helical" evidence="7">
    <location>
        <begin position="187"/>
        <end position="205"/>
    </location>
</feature>
<evidence type="ECO:0000256" key="7">
    <source>
        <dbReference type="SAM" id="Phobius"/>
    </source>
</evidence>
<evidence type="ECO:0000256" key="5">
    <source>
        <dbReference type="ARBA" id="ARBA00022989"/>
    </source>
</evidence>
<feature type="transmembrane region" description="Helical" evidence="7">
    <location>
        <begin position="391"/>
        <end position="416"/>
    </location>
</feature>
<feature type="domain" description="CSC1/OSCA1-like 7TM region" evidence="8">
    <location>
        <begin position="397"/>
        <end position="654"/>
    </location>
</feature>
<dbReference type="PANTHER" id="PTHR13018">
    <property type="entry name" value="PROBABLE MEMBRANE PROTEIN DUF221-RELATED"/>
    <property type="match status" value="1"/>
</dbReference>
<feature type="transmembrane region" description="Helical" evidence="7">
    <location>
        <begin position="592"/>
        <end position="611"/>
    </location>
</feature>
<gene>
    <name evidence="11" type="ORF">KQX54_021763</name>
</gene>
<keyword evidence="6 7" id="KW-0472">Membrane</keyword>
<dbReference type="GO" id="GO:0005227">
    <property type="term" value="F:calcium-activated cation channel activity"/>
    <property type="evidence" value="ECO:0007669"/>
    <property type="project" value="InterPro"/>
</dbReference>
<dbReference type="Pfam" id="PF14703">
    <property type="entry name" value="PHM7_cyt"/>
    <property type="match status" value="1"/>
</dbReference>
<comment type="subcellular location">
    <subcellularLocation>
        <location evidence="1">Membrane</location>
        <topology evidence="1">Multi-pass membrane protein</topology>
    </subcellularLocation>
</comment>
<feature type="domain" description="CSC1/OSCA1-like N-terminal transmembrane" evidence="9">
    <location>
        <begin position="38"/>
        <end position="196"/>
    </location>
</feature>
<evidence type="ECO:0000256" key="2">
    <source>
        <dbReference type="ARBA" id="ARBA00007779"/>
    </source>
</evidence>
<sequence length="770" mass="85794">MDFDNQSYSNYTPSVETCIISRRFNQTIIPDIYAGIPVNFLFNLIGFIFLVLLFGLLRKKAWNYGRLALLHKSDNRWMELFFGDNEETAETAEASVSAQLSTYDRGFFSWIVTAFKVNDRELLRRAGPDGLLYVTFERHLIVLTFMMMVVALCVALPINYSGTMRRDSNETFSLTTLSNVDAKSNWMWVYTIIVMSYLPIGSYIMRRFTKQVRDARPSGELAARTLLISEIPKHQCNVNSLKEYFTEAFPTLTVEDVTLAHDIKRLSILEAQRDCAEQARLYCENHNKKKEPMKLYPHLCGQVVGCCCKKQVDALEFYTAEEIRLTALAEEEKKVALSKPLGIAFVTLGTPGAARTMRRQLRSAPAIKWEVNYAPAPSDIFWENLNIPTPFWYFNAVLINLILAIFLFFVTTPAVIMSALDQLDITPELQNLGSVISTFLPTLMLVSITALMPVLVGRSELLVRHWTRSGLNNAIMKKTLLLLLLMVLILPSLGLTSAQAVLERNIFGNTTIKWECIFLADQGALFVNYIITASLFGCGLELVRFPELAMYTIRLCIARSRAERVYVRKAVVWEFPLGAHYAWLLLVFTMTTVYSMACPLITPFALLYFLIKHMVDRHNLCFAYGPSSGGGKLASAAVSAAGAAPILAQAALLALGLVRKGLSPLAALQLSGLAASILGLVTGATLPASKPKPQIIKRDFSTGQNFIAPVLRKKYGSFITEEVTSVASNSQVNVLTDNSSTDTTLTENSASSAVQESPKLYQDYGKDARV</sequence>
<evidence type="ECO:0000313" key="12">
    <source>
        <dbReference type="Proteomes" id="UP000826195"/>
    </source>
</evidence>
<dbReference type="InterPro" id="IPR032880">
    <property type="entry name" value="CSC1/OSCA1-like_N"/>
</dbReference>
<feature type="transmembrane region" description="Helical" evidence="7">
    <location>
        <begin position="632"/>
        <end position="655"/>
    </location>
</feature>
<feature type="transmembrane region" description="Helical" evidence="7">
    <location>
        <begin position="522"/>
        <end position="545"/>
    </location>
</feature>
<feature type="transmembrane region" description="Helical" evidence="7">
    <location>
        <begin position="32"/>
        <end position="57"/>
    </location>
</feature>
<reference evidence="11 12" key="1">
    <citation type="journal article" date="2021" name="J. Hered.">
        <title>A chromosome-level genome assembly of the parasitoid wasp, Cotesia glomerata (Hymenoptera: Braconidae).</title>
        <authorList>
            <person name="Pinto B.J."/>
            <person name="Weis J.J."/>
            <person name="Gamble T."/>
            <person name="Ode P.J."/>
            <person name="Paul R."/>
            <person name="Zaspel J.M."/>
        </authorList>
    </citation>
    <scope>NUCLEOTIDE SEQUENCE [LARGE SCALE GENOMIC DNA]</scope>
    <source>
        <strain evidence="11">CgM1</strain>
    </source>
</reference>
<name>A0AAV7J866_COTGL</name>
<feature type="domain" description="CSC1/OSCA1-like cytosolic" evidence="10">
    <location>
        <begin position="223"/>
        <end position="384"/>
    </location>
</feature>
<dbReference type="PANTHER" id="PTHR13018:SF5">
    <property type="entry name" value="RE44586P"/>
    <property type="match status" value="1"/>
</dbReference>
<dbReference type="EMBL" id="JAHXZJ010000001">
    <property type="protein sequence ID" value="KAH0569055.1"/>
    <property type="molecule type" value="Genomic_DNA"/>
</dbReference>